<organism evidence="2 3">
    <name type="scientific">Limulus polyphemus</name>
    <name type="common">Atlantic horseshoe crab</name>
    <dbReference type="NCBI Taxonomy" id="6850"/>
    <lineage>
        <taxon>Eukaryota</taxon>
        <taxon>Metazoa</taxon>
        <taxon>Ecdysozoa</taxon>
        <taxon>Arthropoda</taxon>
        <taxon>Chelicerata</taxon>
        <taxon>Merostomata</taxon>
        <taxon>Xiphosura</taxon>
        <taxon>Limulidae</taxon>
        <taxon>Limulus</taxon>
    </lineage>
</organism>
<gene>
    <name evidence="3" type="primary">LOC106461798</name>
</gene>
<sequence length="253" mass="26964">MNSNVVYPSVCHKGETGGYGAQHYGSDLAAQVYYGQPAEPLSGTGNHYISGGLVSSFPGPDPRTPPLHGDTNGHLPHPIINDTNGLSYTNLDHSYGQQGRLSHPHSGGSPGIHPAYSTTGDMSPRGPPGTFGYRNLDYGHPGHEMTGHHGIHHPADHTSVNLNDGCGSRPVSTVTGLPAATAYSYLDPLALPRRNGFGYQEGYDSVMRDSCQPNGAFQTHALSTQHTAPVPTYKWMQVKRNLPKPGESSSFVL</sequence>
<dbReference type="Proteomes" id="UP000694941">
    <property type="component" value="Unplaced"/>
</dbReference>
<reference evidence="3" key="1">
    <citation type="submission" date="2025-08" db="UniProtKB">
        <authorList>
            <consortium name="RefSeq"/>
        </authorList>
    </citation>
    <scope>IDENTIFICATION</scope>
    <source>
        <tissue evidence="3">Muscle</tissue>
    </source>
</reference>
<proteinExistence type="predicted"/>
<evidence type="ECO:0000256" key="1">
    <source>
        <dbReference type="SAM" id="MobiDB-lite"/>
    </source>
</evidence>
<dbReference type="RefSeq" id="XP_022244579.1">
    <property type="nucleotide sequence ID" value="XM_022388871.1"/>
</dbReference>
<keyword evidence="2" id="KW-1185">Reference proteome</keyword>
<dbReference type="GeneID" id="106461798"/>
<accession>A0ABM1SLS3</accession>
<feature type="region of interest" description="Disordered" evidence="1">
    <location>
        <begin position="92"/>
        <end position="133"/>
    </location>
</feature>
<name>A0ABM1SLS3_LIMPO</name>
<evidence type="ECO:0000313" key="3">
    <source>
        <dbReference type="RefSeq" id="XP_022244579.1"/>
    </source>
</evidence>
<protein>
    <submittedName>
        <fullName evidence="3">Uncharacterized protein LOC106461798</fullName>
    </submittedName>
</protein>
<feature type="region of interest" description="Disordered" evidence="1">
    <location>
        <begin position="52"/>
        <end position="73"/>
    </location>
</feature>
<evidence type="ECO:0000313" key="2">
    <source>
        <dbReference type="Proteomes" id="UP000694941"/>
    </source>
</evidence>